<keyword evidence="1" id="KW-0808">Transferase</keyword>
<accession>A0A5J4RBS4</accession>
<evidence type="ECO:0000256" key="1">
    <source>
        <dbReference type="ARBA" id="ARBA00022679"/>
    </source>
</evidence>
<dbReference type="Pfam" id="PF07804">
    <property type="entry name" value="HipA_C"/>
    <property type="match status" value="1"/>
</dbReference>
<protein>
    <recommendedName>
        <fullName evidence="3">HipA-like C-terminal domain-containing protein</fullName>
    </recommendedName>
</protein>
<dbReference type="InterPro" id="IPR012893">
    <property type="entry name" value="HipA-like_C"/>
</dbReference>
<comment type="caution">
    <text evidence="4">The sequence shown here is derived from an EMBL/GenBank/DDBJ whole genome shotgun (WGS) entry which is preliminary data.</text>
</comment>
<feature type="domain" description="HipA-like C-terminal" evidence="3">
    <location>
        <begin position="38"/>
        <end position="236"/>
    </location>
</feature>
<dbReference type="Gene3D" id="1.10.1070.20">
    <property type="match status" value="1"/>
</dbReference>
<keyword evidence="2" id="KW-0418">Kinase</keyword>
<evidence type="ECO:0000313" key="4">
    <source>
        <dbReference type="EMBL" id="KAA6330371.1"/>
    </source>
</evidence>
<reference evidence="4" key="1">
    <citation type="submission" date="2019-03" db="EMBL/GenBank/DDBJ databases">
        <title>Single cell metagenomics reveals metabolic interactions within the superorganism composed of flagellate Streblomastix strix and complex community of Bacteroidetes bacteria on its surface.</title>
        <authorList>
            <person name="Treitli S.C."/>
            <person name="Kolisko M."/>
            <person name="Husnik F."/>
            <person name="Keeling P."/>
            <person name="Hampl V."/>
        </authorList>
    </citation>
    <scope>NUCLEOTIDE SEQUENCE</scope>
    <source>
        <strain evidence="4">STM</strain>
    </source>
</reference>
<sequence length="338" mass="40154">MKKLPSHKIENHSGFHIPIGNKIKTIKQHQYFIVKDKSISGDAPKAFMYIYEYARNSKVRKSNSNSWASYIVKTGHKWYPIESITEYLLNQLGIDFGLNMADSKIILISGQLRFCSRYFLKDKKSELVHGADIFAGYLGDKAFVESIEEEQLSRDLFTLQFIEKSIEYIFYYQKDIIMFELVRMLLFDALVGNNDRHFYNWGVIRTLNNSKNPIFSPIYDTARGLFWNESESKIKNIWFDKNRLLAHIKKYSDSSKPKIGWEGEKNINHFNLVEKICKEMFYISRQQLNELFSDTVLQKMLYTINVRFKNYYSKERIEMITKCIEYRYNYIEKIISQC</sequence>
<dbReference type="EMBL" id="SNRY01001512">
    <property type="protein sequence ID" value="KAA6330371.1"/>
    <property type="molecule type" value="Genomic_DNA"/>
</dbReference>
<organism evidence="4">
    <name type="scientific">termite gut metagenome</name>
    <dbReference type="NCBI Taxonomy" id="433724"/>
    <lineage>
        <taxon>unclassified sequences</taxon>
        <taxon>metagenomes</taxon>
        <taxon>organismal metagenomes</taxon>
    </lineage>
</organism>
<dbReference type="GO" id="GO:0016301">
    <property type="term" value="F:kinase activity"/>
    <property type="evidence" value="ECO:0007669"/>
    <property type="project" value="UniProtKB-KW"/>
</dbReference>
<dbReference type="AlphaFoldDB" id="A0A5J4RBS4"/>
<gene>
    <name evidence="4" type="ORF">EZS27_020915</name>
</gene>
<proteinExistence type="predicted"/>
<evidence type="ECO:0000259" key="3">
    <source>
        <dbReference type="Pfam" id="PF07804"/>
    </source>
</evidence>
<evidence type="ECO:0000256" key="2">
    <source>
        <dbReference type="ARBA" id="ARBA00022777"/>
    </source>
</evidence>
<name>A0A5J4RBS4_9ZZZZ</name>